<protein>
    <submittedName>
        <fullName evidence="7">Periplasmic pH-dependent serine endoprotease DegQ</fullName>
        <ecNumber evidence="7">3.4.21.107</ecNumber>
    </submittedName>
</protein>
<dbReference type="EC" id="3.4.21.107" evidence="7"/>
<evidence type="ECO:0000256" key="4">
    <source>
        <dbReference type="ARBA" id="ARBA00022825"/>
    </source>
</evidence>
<dbReference type="SUPFAM" id="SSF50156">
    <property type="entry name" value="PDZ domain-like"/>
    <property type="match status" value="1"/>
</dbReference>
<feature type="domain" description="PDZ" evidence="6">
    <location>
        <begin position="254"/>
        <end position="341"/>
    </location>
</feature>
<dbReference type="RefSeq" id="WP_139862108.1">
    <property type="nucleotide sequence ID" value="NZ_CAADFC020000016.1"/>
</dbReference>
<dbReference type="GO" id="GO:0004252">
    <property type="term" value="F:serine-type endopeptidase activity"/>
    <property type="evidence" value="ECO:0007669"/>
    <property type="project" value="InterPro"/>
</dbReference>
<accession>A0A508TB84</accession>
<dbReference type="SMART" id="SM00228">
    <property type="entry name" value="PDZ"/>
    <property type="match status" value="1"/>
</dbReference>
<dbReference type="SUPFAM" id="SSF50494">
    <property type="entry name" value="Trypsin-like serine proteases"/>
    <property type="match status" value="1"/>
</dbReference>
<evidence type="ECO:0000259" key="6">
    <source>
        <dbReference type="PROSITE" id="PS50106"/>
    </source>
</evidence>
<comment type="similarity">
    <text evidence="1">Belongs to the peptidase S1C family.</text>
</comment>
<evidence type="ECO:0000313" key="8">
    <source>
        <dbReference type="Proteomes" id="UP000328092"/>
    </source>
</evidence>
<dbReference type="GO" id="GO:0006515">
    <property type="term" value="P:protein quality control for misfolded or incompletely synthesized proteins"/>
    <property type="evidence" value="ECO:0007669"/>
    <property type="project" value="TreeGrafter"/>
</dbReference>
<dbReference type="PANTHER" id="PTHR22939">
    <property type="entry name" value="SERINE PROTEASE FAMILY S1C HTRA-RELATED"/>
    <property type="match status" value="1"/>
</dbReference>
<feature type="chain" id="PRO_5021389918" evidence="5">
    <location>
        <begin position="25"/>
        <end position="363"/>
    </location>
</feature>
<dbReference type="OrthoDB" id="7358927at2"/>
<dbReference type="PRINTS" id="PR00834">
    <property type="entry name" value="PROTEASES2C"/>
</dbReference>
<dbReference type="FunFam" id="2.40.10.10:FF:000001">
    <property type="entry name" value="Periplasmic serine protease DegS"/>
    <property type="match status" value="1"/>
</dbReference>
<dbReference type="Pfam" id="PF13180">
    <property type="entry name" value="PDZ_2"/>
    <property type="match status" value="1"/>
</dbReference>
<dbReference type="Gene3D" id="2.30.42.10">
    <property type="match status" value="1"/>
</dbReference>
<keyword evidence="2" id="KW-0645">Protease</keyword>
<dbReference type="InterPro" id="IPR001940">
    <property type="entry name" value="Peptidase_S1C"/>
</dbReference>
<keyword evidence="5" id="KW-0732">Signal</keyword>
<name>A0A508TB84_9BRAD</name>
<dbReference type="Proteomes" id="UP000328092">
    <property type="component" value="Unassembled WGS sequence"/>
</dbReference>
<evidence type="ECO:0000313" key="7">
    <source>
        <dbReference type="EMBL" id="VIO72742.1"/>
    </source>
</evidence>
<dbReference type="InterPro" id="IPR036034">
    <property type="entry name" value="PDZ_sf"/>
</dbReference>
<dbReference type="Pfam" id="PF13365">
    <property type="entry name" value="Trypsin_2"/>
    <property type="match status" value="1"/>
</dbReference>
<gene>
    <name evidence="7" type="primary">degQ_1</name>
    <name evidence="7" type="ORF">CI1B_43890</name>
</gene>
<organism evidence="7 8">
    <name type="scientific">Bradyrhizobium ivorense</name>
    <dbReference type="NCBI Taxonomy" id="2511166"/>
    <lineage>
        <taxon>Bacteria</taxon>
        <taxon>Pseudomonadati</taxon>
        <taxon>Pseudomonadota</taxon>
        <taxon>Alphaproteobacteria</taxon>
        <taxon>Hyphomicrobiales</taxon>
        <taxon>Nitrobacteraceae</taxon>
        <taxon>Bradyrhizobium</taxon>
    </lineage>
</organism>
<dbReference type="InterPro" id="IPR001478">
    <property type="entry name" value="PDZ"/>
</dbReference>
<reference evidence="7" key="1">
    <citation type="submission" date="2019-02" db="EMBL/GenBank/DDBJ databases">
        <authorList>
            <person name="Pothier F.J."/>
        </authorList>
    </citation>
    <scope>NUCLEOTIDE SEQUENCE</scope>
    <source>
        <strain evidence="7">CI-1B</strain>
    </source>
</reference>
<evidence type="ECO:0000256" key="5">
    <source>
        <dbReference type="SAM" id="SignalP"/>
    </source>
</evidence>
<sequence length="363" mass="38314">MFGQRTMLAWLLIVALFAFQPAIAQVPDPKTGGSVPTLAPVVRQVTPAVVNISVHGRVREDNPLYRDPFFREFFDIPRQVEKEVNSTGSGVIVDARRGYVLTNNHVVEGASVVQITTRDGRQLSAKVIGRDPPTDVAVLQIQNPAGLEGLPFGDSNALEVGDFVLAIGNPFGLGQTVTSGLVSALGRTGLSNEGFEDFIQTDAAINPGNSGGALVNLRGELVGINSAIISPGGGNVGIGFAIPANMARLVMEQIVDKGRVERGRIGVSLRDLQRSANPGRNEGAQIAEVAPGSPADKAGLRKGDIVIMADDRPIRTASQLRNKIGLARVGQDVKLTFARGERASSLVVRVAPAVEASNATRPR</sequence>
<feature type="signal peptide" evidence="5">
    <location>
        <begin position="1"/>
        <end position="24"/>
    </location>
</feature>
<dbReference type="GO" id="GO:0042597">
    <property type="term" value="C:periplasmic space"/>
    <property type="evidence" value="ECO:0007669"/>
    <property type="project" value="TreeGrafter"/>
</dbReference>
<proteinExistence type="inferred from homology"/>
<keyword evidence="3 7" id="KW-0378">Hydrolase</keyword>
<dbReference type="PROSITE" id="PS50106">
    <property type="entry name" value="PDZ"/>
    <property type="match status" value="1"/>
</dbReference>
<keyword evidence="4" id="KW-0720">Serine protease</keyword>
<evidence type="ECO:0000256" key="3">
    <source>
        <dbReference type="ARBA" id="ARBA00022801"/>
    </source>
</evidence>
<dbReference type="Gene3D" id="2.40.10.120">
    <property type="match status" value="1"/>
</dbReference>
<dbReference type="PANTHER" id="PTHR22939:SF129">
    <property type="entry name" value="SERINE PROTEASE HTRA2, MITOCHONDRIAL"/>
    <property type="match status" value="1"/>
</dbReference>
<comment type="caution">
    <text evidence="7">The sequence shown here is derived from an EMBL/GenBank/DDBJ whole genome shotgun (WGS) entry which is preliminary data.</text>
</comment>
<dbReference type="AlphaFoldDB" id="A0A508TB84"/>
<keyword evidence="8" id="KW-1185">Reference proteome</keyword>
<evidence type="ECO:0000256" key="2">
    <source>
        <dbReference type="ARBA" id="ARBA00022670"/>
    </source>
</evidence>
<dbReference type="EMBL" id="CAADFC020000016">
    <property type="protein sequence ID" value="VIO72742.1"/>
    <property type="molecule type" value="Genomic_DNA"/>
</dbReference>
<dbReference type="InterPro" id="IPR009003">
    <property type="entry name" value="Peptidase_S1_PA"/>
</dbReference>
<evidence type="ECO:0000256" key="1">
    <source>
        <dbReference type="ARBA" id="ARBA00010541"/>
    </source>
</evidence>